<comment type="caution">
    <text evidence="1">The sequence shown here is derived from an EMBL/GenBank/DDBJ whole genome shotgun (WGS) entry which is preliminary data.</text>
</comment>
<gene>
    <name evidence="1" type="ORF">F5878DRAFT_544429</name>
</gene>
<dbReference type="AlphaFoldDB" id="A0AA38U983"/>
<keyword evidence="2" id="KW-1185">Reference proteome</keyword>
<feature type="non-terminal residue" evidence="1">
    <location>
        <position position="83"/>
    </location>
</feature>
<name>A0AA38U983_9AGAR</name>
<evidence type="ECO:0000313" key="2">
    <source>
        <dbReference type="Proteomes" id="UP001163846"/>
    </source>
</evidence>
<accession>A0AA38U983</accession>
<sequence length="83" mass="9193">AAGSHNVITLTNVSRTSGRRILIQRNFLGWTDGVISDKVKAMFDDFCDKSTLDAHNKARSCRSLTACMRIKPREAVLLDDIGL</sequence>
<proteinExistence type="predicted"/>
<reference evidence="1" key="1">
    <citation type="submission" date="2022-08" db="EMBL/GenBank/DDBJ databases">
        <authorList>
            <consortium name="DOE Joint Genome Institute"/>
            <person name="Min B."/>
            <person name="Riley R."/>
            <person name="Sierra-Patev S."/>
            <person name="Naranjo-Ortiz M."/>
            <person name="Looney B."/>
            <person name="Konkel Z."/>
            <person name="Slot J.C."/>
            <person name="Sakamoto Y."/>
            <person name="Steenwyk J.L."/>
            <person name="Rokas A."/>
            <person name="Carro J."/>
            <person name="Camarero S."/>
            <person name="Ferreira P."/>
            <person name="Molpeceres G."/>
            <person name="Ruiz-Duenas F.J."/>
            <person name="Serrano A."/>
            <person name="Henrissat B."/>
            <person name="Drula E."/>
            <person name="Hughes K.W."/>
            <person name="Mata J.L."/>
            <person name="Ishikawa N.K."/>
            <person name="Vargas-Isla R."/>
            <person name="Ushijima S."/>
            <person name="Smith C.A."/>
            <person name="Ahrendt S."/>
            <person name="Andreopoulos W."/>
            <person name="He G."/>
            <person name="Labutti K."/>
            <person name="Lipzen A."/>
            <person name="Ng V."/>
            <person name="Sandor L."/>
            <person name="Barry K."/>
            <person name="Martinez A.T."/>
            <person name="Xiao Y."/>
            <person name="Gibbons J.G."/>
            <person name="Terashima K."/>
            <person name="Hibbett D.S."/>
            <person name="Grigoriev I.V."/>
        </authorList>
    </citation>
    <scope>NUCLEOTIDE SEQUENCE</scope>
    <source>
        <strain evidence="1">TFB9207</strain>
    </source>
</reference>
<organism evidence="1 2">
    <name type="scientific">Lentinula raphanica</name>
    <dbReference type="NCBI Taxonomy" id="153919"/>
    <lineage>
        <taxon>Eukaryota</taxon>
        <taxon>Fungi</taxon>
        <taxon>Dikarya</taxon>
        <taxon>Basidiomycota</taxon>
        <taxon>Agaricomycotina</taxon>
        <taxon>Agaricomycetes</taxon>
        <taxon>Agaricomycetidae</taxon>
        <taxon>Agaricales</taxon>
        <taxon>Marasmiineae</taxon>
        <taxon>Omphalotaceae</taxon>
        <taxon>Lentinula</taxon>
    </lineage>
</organism>
<protein>
    <submittedName>
        <fullName evidence="1">Uncharacterized protein</fullName>
    </submittedName>
</protein>
<evidence type="ECO:0000313" key="1">
    <source>
        <dbReference type="EMBL" id="KAJ3834704.1"/>
    </source>
</evidence>
<dbReference type="EMBL" id="MU806495">
    <property type="protein sequence ID" value="KAJ3834704.1"/>
    <property type="molecule type" value="Genomic_DNA"/>
</dbReference>
<dbReference type="Proteomes" id="UP001163846">
    <property type="component" value="Unassembled WGS sequence"/>
</dbReference>